<sequence>MASQSRPKIRIIGIPTEAETHFAGQSKAPEVLIVGAELGDNLKNAGYNVSVESNIFTRTNSSSSARTRNDVTTTALWQSSIKTNGVRNEYLASAIMVEIYERFFALYNQDNGSFDIRNEFPLVIGGDCSITPALLKALSLLYAPTPTYPDMAPTRLGIIYFDGDTDLNLPSQTGAEGSSGMLDSMVMSMLTQRDGVLPWMKMVAHDRDDRALVDSQNIVLFGFDPLQPSPEHWTYLLENGFKAFKRPSVQQDPVGCARLALEWLNKKVDRVILHFDVDVIDSGEFPLANYPHYAGLGLEQAMNAMRVFLGDEAVVGAIVTEVNPNNDPSGVMVERLVQGLTKGFKARNGV</sequence>
<evidence type="ECO:0000313" key="6">
    <source>
        <dbReference type="Proteomes" id="UP000799324"/>
    </source>
</evidence>
<reference evidence="5" key="1">
    <citation type="journal article" date="2020" name="Stud. Mycol.">
        <title>101 Dothideomycetes genomes: a test case for predicting lifestyles and emergence of pathogens.</title>
        <authorList>
            <person name="Haridas S."/>
            <person name="Albert R."/>
            <person name="Binder M."/>
            <person name="Bloem J."/>
            <person name="Labutti K."/>
            <person name="Salamov A."/>
            <person name="Andreopoulos B."/>
            <person name="Baker S."/>
            <person name="Barry K."/>
            <person name="Bills G."/>
            <person name="Bluhm B."/>
            <person name="Cannon C."/>
            <person name="Castanera R."/>
            <person name="Culley D."/>
            <person name="Daum C."/>
            <person name="Ezra D."/>
            <person name="Gonzalez J."/>
            <person name="Henrissat B."/>
            <person name="Kuo A."/>
            <person name="Liang C."/>
            <person name="Lipzen A."/>
            <person name="Lutzoni F."/>
            <person name="Magnuson J."/>
            <person name="Mondo S."/>
            <person name="Nolan M."/>
            <person name="Ohm R."/>
            <person name="Pangilinan J."/>
            <person name="Park H.-J."/>
            <person name="Ramirez L."/>
            <person name="Alfaro M."/>
            <person name="Sun H."/>
            <person name="Tritt A."/>
            <person name="Yoshinaga Y."/>
            <person name="Zwiers L.-H."/>
            <person name="Turgeon B."/>
            <person name="Goodwin S."/>
            <person name="Spatafora J."/>
            <person name="Crous P."/>
            <person name="Grigoriev I."/>
        </authorList>
    </citation>
    <scope>NUCLEOTIDE SEQUENCE</scope>
    <source>
        <strain evidence="5">CBS 122681</strain>
    </source>
</reference>
<keyword evidence="1" id="KW-0479">Metal-binding</keyword>
<dbReference type="GO" id="GO:0005634">
    <property type="term" value="C:nucleus"/>
    <property type="evidence" value="ECO:0007669"/>
    <property type="project" value="TreeGrafter"/>
</dbReference>
<dbReference type="Proteomes" id="UP000799324">
    <property type="component" value="Unassembled WGS sequence"/>
</dbReference>
<dbReference type="Pfam" id="PF00491">
    <property type="entry name" value="Arginase"/>
    <property type="match status" value="1"/>
</dbReference>
<dbReference type="InterPro" id="IPR023696">
    <property type="entry name" value="Ureohydrolase_dom_sf"/>
</dbReference>
<evidence type="ECO:0000256" key="4">
    <source>
        <dbReference type="PROSITE-ProRule" id="PRU00742"/>
    </source>
</evidence>
<dbReference type="OrthoDB" id="9992747at2759"/>
<dbReference type="InterPro" id="IPR006035">
    <property type="entry name" value="Ureohydrolase"/>
</dbReference>
<dbReference type="AlphaFoldDB" id="A0A6A6SNC6"/>
<keyword evidence="2" id="KW-0378">Hydrolase</keyword>
<dbReference type="EMBL" id="MU004557">
    <property type="protein sequence ID" value="KAF2648113.1"/>
    <property type="molecule type" value="Genomic_DNA"/>
</dbReference>
<organism evidence="5 6">
    <name type="scientific">Lophiostoma macrostomum CBS 122681</name>
    <dbReference type="NCBI Taxonomy" id="1314788"/>
    <lineage>
        <taxon>Eukaryota</taxon>
        <taxon>Fungi</taxon>
        <taxon>Dikarya</taxon>
        <taxon>Ascomycota</taxon>
        <taxon>Pezizomycotina</taxon>
        <taxon>Dothideomycetes</taxon>
        <taxon>Pleosporomycetidae</taxon>
        <taxon>Pleosporales</taxon>
        <taxon>Lophiostomataceae</taxon>
        <taxon>Lophiostoma</taxon>
    </lineage>
</organism>
<dbReference type="GO" id="GO:0030145">
    <property type="term" value="F:manganese ion binding"/>
    <property type="evidence" value="ECO:0007669"/>
    <property type="project" value="TreeGrafter"/>
</dbReference>
<keyword evidence="6" id="KW-1185">Reference proteome</keyword>
<proteinExistence type="inferred from homology"/>
<dbReference type="SUPFAM" id="SSF52768">
    <property type="entry name" value="Arginase/deacetylase"/>
    <property type="match status" value="1"/>
</dbReference>
<accession>A0A6A6SNC6</accession>
<name>A0A6A6SNC6_9PLEO</name>
<dbReference type="Gene3D" id="3.40.800.10">
    <property type="entry name" value="Ureohydrolase domain"/>
    <property type="match status" value="1"/>
</dbReference>
<protein>
    <submittedName>
        <fullName evidence="5">Arginase/deacetylase</fullName>
    </submittedName>
</protein>
<keyword evidence="3" id="KW-0464">Manganese</keyword>
<comment type="similarity">
    <text evidence="4">Belongs to the arginase family.</text>
</comment>
<dbReference type="PANTHER" id="PTHR43782:SF3">
    <property type="entry name" value="ARGINASE"/>
    <property type="match status" value="1"/>
</dbReference>
<dbReference type="PROSITE" id="PS51409">
    <property type="entry name" value="ARGINASE_2"/>
    <property type="match status" value="1"/>
</dbReference>
<evidence type="ECO:0000256" key="1">
    <source>
        <dbReference type="ARBA" id="ARBA00022723"/>
    </source>
</evidence>
<dbReference type="PANTHER" id="PTHR43782">
    <property type="entry name" value="ARGINASE"/>
    <property type="match status" value="1"/>
</dbReference>
<gene>
    <name evidence="5" type="ORF">K491DRAFT_684967</name>
</gene>
<dbReference type="GO" id="GO:0005829">
    <property type="term" value="C:cytosol"/>
    <property type="evidence" value="ECO:0007669"/>
    <property type="project" value="TreeGrafter"/>
</dbReference>
<dbReference type="GO" id="GO:0004053">
    <property type="term" value="F:arginase activity"/>
    <property type="evidence" value="ECO:0007669"/>
    <property type="project" value="TreeGrafter"/>
</dbReference>
<evidence type="ECO:0000313" key="5">
    <source>
        <dbReference type="EMBL" id="KAF2648113.1"/>
    </source>
</evidence>
<evidence type="ECO:0000256" key="2">
    <source>
        <dbReference type="ARBA" id="ARBA00022801"/>
    </source>
</evidence>
<evidence type="ECO:0000256" key="3">
    <source>
        <dbReference type="ARBA" id="ARBA00023211"/>
    </source>
</evidence>